<name>A0A511JD80_9CELL</name>
<keyword evidence="1" id="KW-1133">Transmembrane helix</keyword>
<accession>A0A511JD80</accession>
<dbReference type="AlphaFoldDB" id="A0A511JD80"/>
<dbReference type="OrthoDB" id="4350047at2"/>
<proteinExistence type="predicted"/>
<dbReference type="RefSeq" id="WP_146843562.1">
    <property type="nucleotide sequence ID" value="NZ_BJWG01000012.1"/>
</dbReference>
<evidence type="ECO:0000313" key="2">
    <source>
        <dbReference type="EMBL" id="GEL95935.1"/>
    </source>
</evidence>
<feature type="transmembrane region" description="Helical" evidence="1">
    <location>
        <begin position="66"/>
        <end position="87"/>
    </location>
</feature>
<feature type="transmembrane region" description="Helical" evidence="1">
    <location>
        <begin position="122"/>
        <end position="140"/>
    </location>
</feature>
<reference evidence="2 3" key="1">
    <citation type="submission" date="2019-07" db="EMBL/GenBank/DDBJ databases">
        <title>Whole genome shotgun sequence of Cellulomonas composti NBRC 100758.</title>
        <authorList>
            <person name="Hosoyama A."/>
            <person name="Uohara A."/>
            <person name="Ohji S."/>
            <person name="Ichikawa N."/>
        </authorList>
    </citation>
    <scope>NUCLEOTIDE SEQUENCE [LARGE SCALE GENOMIC DNA]</scope>
    <source>
        <strain evidence="2 3">NBRC 100758</strain>
    </source>
</reference>
<keyword evidence="1" id="KW-0472">Membrane</keyword>
<protein>
    <submittedName>
        <fullName evidence="2">Uncharacterized protein</fullName>
    </submittedName>
</protein>
<feature type="transmembrane region" description="Helical" evidence="1">
    <location>
        <begin position="152"/>
        <end position="169"/>
    </location>
</feature>
<dbReference type="EMBL" id="BJWG01000012">
    <property type="protein sequence ID" value="GEL95935.1"/>
    <property type="molecule type" value="Genomic_DNA"/>
</dbReference>
<keyword evidence="3" id="KW-1185">Reference proteome</keyword>
<feature type="transmembrane region" description="Helical" evidence="1">
    <location>
        <begin position="12"/>
        <end position="34"/>
    </location>
</feature>
<comment type="caution">
    <text evidence="2">The sequence shown here is derived from an EMBL/GenBank/DDBJ whole genome shotgun (WGS) entry which is preliminary data.</text>
</comment>
<sequence>MAEGPRALPSWLGLATQVAAPLTVVSATLFYFGYVFTSAQFAYFGVDVATIGLTTQDFVLRSPQPLVLPLLVLTAASVGATAAVTRVERRVTAIRRQDAAIAEAGGPSGVGMARVVALARRAVLVGCVVIAIGLALLLAYPWWRDRTPELELVSTLAIALGAVVAAVGLRHAPAHLPGLVATLWAMAIVATLWSVSTAAEWAGTGRAHEIARTLDELPAVILDTPQDMRLQNTVPPPDDLCFPAGADGPDAECAARTDEPRYRYRGLRLLVQGPDAMFLVPDTWSASATTLVVPDDSTARVQFQFQNDAPD</sequence>
<organism evidence="2 3">
    <name type="scientific">Cellulomonas composti</name>
    <dbReference type="NCBI Taxonomy" id="266130"/>
    <lineage>
        <taxon>Bacteria</taxon>
        <taxon>Bacillati</taxon>
        <taxon>Actinomycetota</taxon>
        <taxon>Actinomycetes</taxon>
        <taxon>Micrococcales</taxon>
        <taxon>Cellulomonadaceae</taxon>
        <taxon>Cellulomonas</taxon>
    </lineage>
</organism>
<dbReference type="Proteomes" id="UP000321720">
    <property type="component" value="Unassembled WGS sequence"/>
</dbReference>
<evidence type="ECO:0000313" key="3">
    <source>
        <dbReference type="Proteomes" id="UP000321720"/>
    </source>
</evidence>
<gene>
    <name evidence="2" type="ORF">CCO02nite_25930</name>
</gene>
<feature type="transmembrane region" description="Helical" evidence="1">
    <location>
        <begin position="176"/>
        <end position="195"/>
    </location>
</feature>
<evidence type="ECO:0000256" key="1">
    <source>
        <dbReference type="SAM" id="Phobius"/>
    </source>
</evidence>
<keyword evidence="1" id="KW-0812">Transmembrane</keyword>